<feature type="modified residue" description="4-aspartylphosphate" evidence="4">
    <location>
        <position position="54"/>
    </location>
</feature>
<dbReference type="CDD" id="cd17536">
    <property type="entry name" value="REC_YesN-like"/>
    <property type="match status" value="1"/>
</dbReference>
<dbReference type="Pfam" id="PF00072">
    <property type="entry name" value="Response_reg"/>
    <property type="match status" value="1"/>
</dbReference>
<comment type="caution">
    <text evidence="7">The sequence shown here is derived from an EMBL/GenBank/DDBJ whole genome shotgun (WGS) entry which is preliminary data.</text>
</comment>
<dbReference type="SMART" id="SM00448">
    <property type="entry name" value="REC"/>
    <property type="match status" value="1"/>
</dbReference>
<dbReference type="InterPro" id="IPR001789">
    <property type="entry name" value="Sig_transdc_resp-reg_receiver"/>
</dbReference>
<feature type="domain" description="HTH araC/xylS-type" evidence="5">
    <location>
        <begin position="409"/>
        <end position="507"/>
    </location>
</feature>
<evidence type="ECO:0000259" key="6">
    <source>
        <dbReference type="PROSITE" id="PS50110"/>
    </source>
</evidence>
<dbReference type="PANTHER" id="PTHR43280:SF2">
    <property type="entry name" value="HTH-TYPE TRANSCRIPTIONAL REGULATOR EXSA"/>
    <property type="match status" value="1"/>
</dbReference>
<proteinExistence type="predicted"/>
<dbReference type="PRINTS" id="PR00032">
    <property type="entry name" value="HTHARAC"/>
</dbReference>
<keyword evidence="1" id="KW-0805">Transcription regulation</keyword>
<dbReference type="InterPro" id="IPR020449">
    <property type="entry name" value="Tscrpt_reg_AraC-type_HTH"/>
</dbReference>
<dbReference type="PROSITE" id="PS01124">
    <property type="entry name" value="HTH_ARAC_FAMILY_2"/>
    <property type="match status" value="1"/>
</dbReference>
<protein>
    <submittedName>
        <fullName evidence="7">Response regulator</fullName>
    </submittedName>
</protein>
<keyword evidence="3" id="KW-0804">Transcription</keyword>
<gene>
    <name evidence="7" type="ORF">ACFSDB_09640</name>
</gene>
<dbReference type="InterPro" id="IPR018060">
    <property type="entry name" value="HTH_AraC"/>
</dbReference>
<evidence type="ECO:0000256" key="4">
    <source>
        <dbReference type="PROSITE-ProRule" id="PRU00169"/>
    </source>
</evidence>
<name>A0ABW4QHV8_9BACL</name>
<dbReference type="Proteomes" id="UP001597273">
    <property type="component" value="Unassembled WGS sequence"/>
</dbReference>
<accession>A0ABW4QHV8</accession>
<feature type="domain" description="Response regulatory" evidence="6">
    <location>
        <begin position="3"/>
        <end position="119"/>
    </location>
</feature>
<dbReference type="RefSeq" id="WP_204892087.1">
    <property type="nucleotide sequence ID" value="NZ_JBHUFW010000005.1"/>
</dbReference>
<keyword evidence="4" id="KW-0597">Phosphoprotein</keyword>
<dbReference type="PROSITE" id="PS00041">
    <property type="entry name" value="HTH_ARAC_FAMILY_1"/>
    <property type="match status" value="1"/>
</dbReference>
<dbReference type="EMBL" id="JBHUFW010000005">
    <property type="protein sequence ID" value="MFD1863195.1"/>
    <property type="molecule type" value="Genomic_DNA"/>
</dbReference>
<evidence type="ECO:0000256" key="2">
    <source>
        <dbReference type="ARBA" id="ARBA00023125"/>
    </source>
</evidence>
<dbReference type="SUPFAM" id="SSF46689">
    <property type="entry name" value="Homeodomain-like"/>
    <property type="match status" value="2"/>
</dbReference>
<dbReference type="InterPro" id="IPR018062">
    <property type="entry name" value="HTH_AraC-typ_CS"/>
</dbReference>
<dbReference type="PANTHER" id="PTHR43280">
    <property type="entry name" value="ARAC-FAMILY TRANSCRIPTIONAL REGULATOR"/>
    <property type="match status" value="1"/>
</dbReference>
<evidence type="ECO:0000313" key="8">
    <source>
        <dbReference type="Proteomes" id="UP001597273"/>
    </source>
</evidence>
<evidence type="ECO:0000313" key="7">
    <source>
        <dbReference type="EMBL" id="MFD1863195.1"/>
    </source>
</evidence>
<evidence type="ECO:0000256" key="1">
    <source>
        <dbReference type="ARBA" id="ARBA00023015"/>
    </source>
</evidence>
<evidence type="ECO:0000259" key="5">
    <source>
        <dbReference type="PROSITE" id="PS01124"/>
    </source>
</evidence>
<dbReference type="SUPFAM" id="SSF52172">
    <property type="entry name" value="CheY-like"/>
    <property type="match status" value="1"/>
</dbReference>
<sequence length="519" mass="59187">MVKLLIVDDEPIEREGMQAILQHAFEELEVRQAKNGRAAVELAAEWQPDVVFMDIMMPGMSGLEAVEEIQRLHPRTQFVMVTAFDTFDYARQAIKLGVKDYLLKPSKASEIAETAGRLFEGLKQREQENAERQQEQAAFQKALAIVETDIVTQLLFDHVHEVHIDLLVGMLDNPPAEEKFVMTVLVPEGTERFYPEIKERVRRRSNSWIGACYGNQLPLVVFRDPAQSFRSQAIGLAKEILAVSRTKEQEGWFVGIGDVCGPLGDIRNSYQKSLIATMDLKVPSRYRFYSDELAGGNPGGISAIKHEEKRLLDFVRLGEWETVETLVLDLIRQMERTGENALQTQQRSLEFLWITARLMGEMGIEVEAPFYSVAANDHRQLILETRKLADGLKAAYTEHHSRLEVDKIQQIKQFIMEHSHEDISLDALARKVDLSPIYISKMFKEKLGINYIDFLTESRIEKAKKLLADPEKSLKEISLEVGYHEPNYFSKVFKKMNGVSPKEYRKGMLNAPDTQEAAT</sequence>
<dbReference type="InterPro" id="IPR011006">
    <property type="entry name" value="CheY-like_superfamily"/>
</dbReference>
<keyword evidence="2" id="KW-0238">DNA-binding</keyword>
<dbReference type="SMART" id="SM00342">
    <property type="entry name" value="HTH_ARAC"/>
    <property type="match status" value="1"/>
</dbReference>
<keyword evidence="8" id="KW-1185">Reference proteome</keyword>
<dbReference type="Gene3D" id="3.40.50.2300">
    <property type="match status" value="1"/>
</dbReference>
<organism evidence="7 8">
    <name type="scientific">Planococcus chinensis</name>
    <dbReference type="NCBI Taxonomy" id="272917"/>
    <lineage>
        <taxon>Bacteria</taxon>
        <taxon>Bacillati</taxon>
        <taxon>Bacillota</taxon>
        <taxon>Bacilli</taxon>
        <taxon>Bacillales</taxon>
        <taxon>Caryophanaceae</taxon>
        <taxon>Planococcus</taxon>
    </lineage>
</organism>
<dbReference type="Gene3D" id="1.10.10.60">
    <property type="entry name" value="Homeodomain-like"/>
    <property type="match status" value="2"/>
</dbReference>
<dbReference type="InterPro" id="IPR009057">
    <property type="entry name" value="Homeodomain-like_sf"/>
</dbReference>
<dbReference type="Pfam" id="PF12833">
    <property type="entry name" value="HTH_18"/>
    <property type="match status" value="1"/>
</dbReference>
<dbReference type="PROSITE" id="PS50110">
    <property type="entry name" value="RESPONSE_REGULATORY"/>
    <property type="match status" value="1"/>
</dbReference>
<evidence type="ECO:0000256" key="3">
    <source>
        <dbReference type="ARBA" id="ARBA00023163"/>
    </source>
</evidence>
<reference evidence="8" key="1">
    <citation type="journal article" date="2019" name="Int. J. Syst. Evol. Microbiol.">
        <title>The Global Catalogue of Microorganisms (GCM) 10K type strain sequencing project: providing services to taxonomists for standard genome sequencing and annotation.</title>
        <authorList>
            <consortium name="The Broad Institute Genomics Platform"/>
            <consortium name="The Broad Institute Genome Sequencing Center for Infectious Disease"/>
            <person name="Wu L."/>
            <person name="Ma J."/>
        </authorList>
    </citation>
    <scope>NUCLEOTIDE SEQUENCE [LARGE SCALE GENOMIC DNA]</scope>
    <source>
        <strain evidence="8">CGMCC 1.15475</strain>
    </source>
</reference>